<sequence length="86" mass="9757">MTDTTKITASAIGIGTLLFYVFPRIRRTVLRIWNTLRLIVEGPTNEEIDLEQEVLIAISPIENNPNPLPLAAPQARKRTPYTFHDN</sequence>
<evidence type="ECO:0000256" key="1">
    <source>
        <dbReference type="SAM" id="MobiDB-lite"/>
    </source>
</evidence>
<dbReference type="AlphaFoldDB" id="A0A9W9J9Z9"/>
<keyword evidence="2" id="KW-0812">Transmembrane</keyword>
<evidence type="ECO:0000256" key="2">
    <source>
        <dbReference type="SAM" id="Phobius"/>
    </source>
</evidence>
<feature type="region of interest" description="Disordered" evidence="1">
    <location>
        <begin position="67"/>
        <end position="86"/>
    </location>
</feature>
<name>A0A9W9J9Z9_9EURO</name>
<organism evidence="3 4">
    <name type="scientific">Penicillium cinerascens</name>
    <dbReference type="NCBI Taxonomy" id="70096"/>
    <lineage>
        <taxon>Eukaryota</taxon>
        <taxon>Fungi</taxon>
        <taxon>Dikarya</taxon>
        <taxon>Ascomycota</taxon>
        <taxon>Pezizomycotina</taxon>
        <taxon>Eurotiomycetes</taxon>
        <taxon>Eurotiomycetidae</taxon>
        <taxon>Eurotiales</taxon>
        <taxon>Aspergillaceae</taxon>
        <taxon>Penicillium</taxon>
    </lineage>
</organism>
<evidence type="ECO:0000313" key="3">
    <source>
        <dbReference type="EMBL" id="KAJ5191040.1"/>
    </source>
</evidence>
<reference evidence="3" key="1">
    <citation type="submission" date="2022-12" db="EMBL/GenBank/DDBJ databases">
        <authorList>
            <person name="Petersen C."/>
        </authorList>
    </citation>
    <scope>NUCLEOTIDE SEQUENCE</scope>
    <source>
        <strain evidence="3">IBT 15544</strain>
    </source>
</reference>
<dbReference type="Proteomes" id="UP001150904">
    <property type="component" value="Unassembled WGS sequence"/>
</dbReference>
<keyword evidence="2" id="KW-0472">Membrane</keyword>
<proteinExistence type="predicted"/>
<gene>
    <name evidence="3" type="ORF">N7498_010025</name>
</gene>
<evidence type="ECO:0000313" key="4">
    <source>
        <dbReference type="Proteomes" id="UP001150904"/>
    </source>
</evidence>
<keyword evidence="2" id="KW-1133">Transmembrane helix</keyword>
<protein>
    <submittedName>
        <fullName evidence="3">Uncharacterized protein</fullName>
    </submittedName>
</protein>
<reference evidence="3" key="2">
    <citation type="journal article" date="2023" name="IMA Fungus">
        <title>Comparative genomic study of the Penicillium genus elucidates a diverse pangenome and 15 lateral gene transfer events.</title>
        <authorList>
            <person name="Petersen C."/>
            <person name="Sorensen T."/>
            <person name="Nielsen M.R."/>
            <person name="Sondergaard T.E."/>
            <person name="Sorensen J.L."/>
            <person name="Fitzpatrick D.A."/>
            <person name="Frisvad J.C."/>
            <person name="Nielsen K.L."/>
        </authorList>
    </citation>
    <scope>NUCLEOTIDE SEQUENCE</scope>
    <source>
        <strain evidence="3">IBT 15544</strain>
    </source>
</reference>
<dbReference type="GeneID" id="83184382"/>
<dbReference type="EMBL" id="JAPQKR010000016">
    <property type="protein sequence ID" value="KAJ5191040.1"/>
    <property type="molecule type" value="Genomic_DNA"/>
</dbReference>
<keyword evidence="4" id="KW-1185">Reference proteome</keyword>
<dbReference type="RefSeq" id="XP_058303980.1">
    <property type="nucleotide sequence ID" value="XM_058457081.1"/>
</dbReference>
<feature type="transmembrane region" description="Helical" evidence="2">
    <location>
        <begin position="6"/>
        <end position="22"/>
    </location>
</feature>
<accession>A0A9W9J9Z9</accession>
<comment type="caution">
    <text evidence="3">The sequence shown here is derived from an EMBL/GenBank/DDBJ whole genome shotgun (WGS) entry which is preliminary data.</text>
</comment>